<proteinExistence type="predicted"/>
<feature type="non-terminal residue" evidence="1">
    <location>
        <position position="37"/>
    </location>
</feature>
<dbReference type="EMBL" id="CADCTZ010000383">
    <property type="protein sequence ID" value="CAA9338349.1"/>
    <property type="molecule type" value="Genomic_DNA"/>
</dbReference>
<name>A0A6J4LPD8_9CYAN</name>
<organism evidence="1">
    <name type="scientific">uncultured Microcoleus sp</name>
    <dbReference type="NCBI Taxonomy" id="259945"/>
    <lineage>
        <taxon>Bacteria</taxon>
        <taxon>Bacillati</taxon>
        <taxon>Cyanobacteriota</taxon>
        <taxon>Cyanophyceae</taxon>
        <taxon>Oscillatoriophycideae</taxon>
        <taxon>Oscillatoriales</taxon>
        <taxon>Microcoleaceae</taxon>
        <taxon>Microcoleus</taxon>
        <taxon>environmental samples</taxon>
    </lineage>
</organism>
<sequence>MASSKCFNKLHNTGTWGVSKEFFEARRFVCDVPPPDL</sequence>
<accession>A0A6J4LPD8</accession>
<reference evidence="1" key="1">
    <citation type="submission" date="2020-02" db="EMBL/GenBank/DDBJ databases">
        <authorList>
            <person name="Meier V. D."/>
        </authorList>
    </citation>
    <scope>NUCLEOTIDE SEQUENCE</scope>
    <source>
        <strain evidence="1">AVDCRST_MAG84</strain>
    </source>
</reference>
<gene>
    <name evidence="1" type="ORF">AVDCRST_MAG84-2236</name>
</gene>
<protein>
    <submittedName>
        <fullName evidence="1">Uncharacterized protein</fullName>
    </submittedName>
</protein>
<dbReference type="AlphaFoldDB" id="A0A6J4LPD8"/>
<evidence type="ECO:0000313" key="1">
    <source>
        <dbReference type="EMBL" id="CAA9338349.1"/>
    </source>
</evidence>